<accession>A0ABT8DCH7</accession>
<dbReference type="Proteomes" id="UP001243846">
    <property type="component" value="Unassembled WGS sequence"/>
</dbReference>
<dbReference type="EMBL" id="JAUFRC010000003">
    <property type="protein sequence ID" value="MDN3714134.1"/>
    <property type="molecule type" value="Genomic_DNA"/>
</dbReference>
<sequence length="45" mass="4807">MERLPDDTGGRPNEVILQMGHDVNYGAPIGQSVRLAGARSSMRGP</sequence>
<gene>
    <name evidence="1" type="ORF">QWZ10_24350</name>
</gene>
<protein>
    <submittedName>
        <fullName evidence="1">Uncharacterized protein</fullName>
    </submittedName>
</protein>
<organism evidence="1 2">
    <name type="scientific">Paracoccus cavernae</name>
    <dbReference type="NCBI Taxonomy" id="1571207"/>
    <lineage>
        <taxon>Bacteria</taxon>
        <taxon>Pseudomonadati</taxon>
        <taxon>Pseudomonadota</taxon>
        <taxon>Alphaproteobacteria</taxon>
        <taxon>Rhodobacterales</taxon>
        <taxon>Paracoccaceae</taxon>
        <taxon>Paracoccus</taxon>
    </lineage>
</organism>
<evidence type="ECO:0000313" key="2">
    <source>
        <dbReference type="Proteomes" id="UP001243846"/>
    </source>
</evidence>
<reference evidence="2" key="1">
    <citation type="journal article" date="2019" name="Int. J. Syst. Evol. Microbiol.">
        <title>The Global Catalogue of Microorganisms (GCM) 10K type strain sequencing project: providing services to taxonomists for standard genome sequencing and annotation.</title>
        <authorList>
            <consortium name="The Broad Institute Genomics Platform"/>
            <consortium name="The Broad Institute Genome Sequencing Center for Infectious Disease"/>
            <person name="Wu L."/>
            <person name="Ma J."/>
        </authorList>
    </citation>
    <scope>NUCLEOTIDE SEQUENCE [LARGE SCALE GENOMIC DNA]</scope>
    <source>
        <strain evidence="2">CECT 8482</strain>
    </source>
</reference>
<keyword evidence="2" id="KW-1185">Reference proteome</keyword>
<evidence type="ECO:0000313" key="1">
    <source>
        <dbReference type="EMBL" id="MDN3714134.1"/>
    </source>
</evidence>
<name>A0ABT8DCH7_9RHOB</name>
<comment type="caution">
    <text evidence="1">The sequence shown here is derived from an EMBL/GenBank/DDBJ whole genome shotgun (WGS) entry which is preliminary data.</text>
</comment>
<proteinExistence type="predicted"/>